<dbReference type="Proteomes" id="UP001286456">
    <property type="component" value="Unassembled WGS sequence"/>
</dbReference>
<sequence>MGKHDKKAEAVELAAEVEGKKERKEKKSKKPKGEDETAQKRKREAAASLSEDDDEENERKSSKKHKSDDKPKDKKSKSKKSKKSKKAADTTDDDDNKEDEETAADHVTGEEDPSLEAAIAKLREAAGQLDGAGGGQDVSAMEAALKELHTVATAKPDRPAPGKAPKGETAEQAARRELAEKEQADADRRERMRKIAYFIACCAACIAVVNGKKEWVKEEEEVAIEEDENEEERRVKRQKEKKAKKAEKEKAEKQKAEKEKAEKEKAEKKSKPTPKLPKESTHEANPSPSVGLSERWSVNELGGGESRQDKFMRLLGGKKAGAAATVGGPARPKLDSNHVAKELEQQFEAGVRMKYELGGQKRGLGA</sequence>
<evidence type="ECO:0000256" key="2">
    <source>
        <dbReference type="ARBA" id="ARBA00016161"/>
    </source>
</evidence>
<name>A0AAE0ILZ7_9PEZI</name>
<reference evidence="5" key="2">
    <citation type="submission" date="2023-06" db="EMBL/GenBank/DDBJ databases">
        <authorList>
            <consortium name="Lawrence Berkeley National Laboratory"/>
            <person name="Haridas S."/>
            <person name="Hensen N."/>
            <person name="Bonometti L."/>
            <person name="Westerberg I."/>
            <person name="Brannstrom I.O."/>
            <person name="Guillou S."/>
            <person name="Cros-Aarteil S."/>
            <person name="Calhoun S."/>
            <person name="Kuo A."/>
            <person name="Mondo S."/>
            <person name="Pangilinan J."/>
            <person name="Riley R."/>
            <person name="Labutti K."/>
            <person name="Andreopoulos B."/>
            <person name="Lipzen A."/>
            <person name="Chen C."/>
            <person name="Yanf M."/>
            <person name="Daum C."/>
            <person name="Ng V."/>
            <person name="Clum A."/>
            <person name="Steindorff A."/>
            <person name="Ohm R."/>
            <person name="Martin F."/>
            <person name="Silar P."/>
            <person name="Natvig D."/>
            <person name="Lalanne C."/>
            <person name="Gautier V."/>
            <person name="Ament-Velasquez S.L."/>
            <person name="Kruys A."/>
            <person name="Hutchinson M.I."/>
            <person name="Powell A.J."/>
            <person name="Barry K."/>
            <person name="Miller A.N."/>
            <person name="Grigoriev I.V."/>
            <person name="Debuchy R."/>
            <person name="Gladieux P."/>
            <person name="Thoren M.H."/>
            <person name="Johannesson H."/>
        </authorList>
    </citation>
    <scope>NUCLEOTIDE SEQUENCE</scope>
    <source>
        <strain evidence="5">SMH4131-1</strain>
    </source>
</reference>
<evidence type="ECO:0000313" key="5">
    <source>
        <dbReference type="EMBL" id="KAK3327562.1"/>
    </source>
</evidence>
<dbReference type="InterPro" id="IPR026714">
    <property type="entry name" value="SMAP"/>
</dbReference>
<feature type="compositionally biased region" description="Basic and acidic residues" evidence="3">
    <location>
        <begin position="1"/>
        <end position="10"/>
    </location>
</feature>
<feature type="domain" description="Small acidic protein-like" evidence="4">
    <location>
        <begin position="296"/>
        <end position="365"/>
    </location>
</feature>
<feature type="region of interest" description="Disordered" evidence="3">
    <location>
        <begin position="149"/>
        <end position="187"/>
    </location>
</feature>
<protein>
    <recommendedName>
        <fullName evidence="2">Small acidic protein</fullName>
    </recommendedName>
</protein>
<feature type="region of interest" description="Disordered" evidence="3">
    <location>
        <begin position="1"/>
        <end position="122"/>
    </location>
</feature>
<feature type="region of interest" description="Disordered" evidence="3">
    <location>
        <begin position="217"/>
        <end position="309"/>
    </location>
</feature>
<feature type="compositionally biased region" description="Acidic residues" evidence="3">
    <location>
        <begin position="217"/>
        <end position="230"/>
    </location>
</feature>
<dbReference type="EMBL" id="JAUEPO010000003">
    <property type="protein sequence ID" value="KAK3327562.1"/>
    <property type="molecule type" value="Genomic_DNA"/>
</dbReference>
<evidence type="ECO:0000256" key="1">
    <source>
        <dbReference type="ARBA" id="ARBA00006502"/>
    </source>
</evidence>
<keyword evidence="6" id="KW-1185">Reference proteome</keyword>
<dbReference type="InterPro" id="IPR028124">
    <property type="entry name" value="SMAP_dom"/>
</dbReference>
<gene>
    <name evidence="5" type="ORF">B0T19DRAFT_166520</name>
</gene>
<dbReference type="AlphaFoldDB" id="A0AAE0ILZ7"/>
<feature type="compositionally biased region" description="Basic residues" evidence="3">
    <location>
        <begin position="73"/>
        <end position="85"/>
    </location>
</feature>
<feature type="compositionally biased region" description="Basic and acidic residues" evidence="3">
    <location>
        <begin position="246"/>
        <end position="282"/>
    </location>
</feature>
<dbReference type="PANTHER" id="PTHR22175">
    <property type="entry name" value="SMALL ACIDIC PROTEIN-RELATED"/>
    <property type="match status" value="1"/>
</dbReference>
<comment type="similarity">
    <text evidence="1">Belongs to the SMAP family.</text>
</comment>
<feature type="compositionally biased region" description="Acidic residues" evidence="3">
    <location>
        <begin position="90"/>
        <end position="102"/>
    </location>
</feature>
<reference evidence="5" key="1">
    <citation type="journal article" date="2023" name="Mol. Phylogenet. Evol.">
        <title>Genome-scale phylogeny and comparative genomics of the fungal order Sordariales.</title>
        <authorList>
            <person name="Hensen N."/>
            <person name="Bonometti L."/>
            <person name="Westerberg I."/>
            <person name="Brannstrom I.O."/>
            <person name="Guillou S."/>
            <person name="Cros-Aarteil S."/>
            <person name="Calhoun S."/>
            <person name="Haridas S."/>
            <person name="Kuo A."/>
            <person name="Mondo S."/>
            <person name="Pangilinan J."/>
            <person name="Riley R."/>
            <person name="LaButti K."/>
            <person name="Andreopoulos B."/>
            <person name="Lipzen A."/>
            <person name="Chen C."/>
            <person name="Yan M."/>
            <person name="Daum C."/>
            <person name="Ng V."/>
            <person name="Clum A."/>
            <person name="Steindorff A."/>
            <person name="Ohm R.A."/>
            <person name="Martin F."/>
            <person name="Silar P."/>
            <person name="Natvig D.O."/>
            <person name="Lalanne C."/>
            <person name="Gautier V."/>
            <person name="Ament-Velasquez S.L."/>
            <person name="Kruys A."/>
            <person name="Hutchinson M.I."/>
            <person name="Powell A.J."/>
            <person name="Barry K."/>
            <person name="Miller A.N."/>
            <person name="Grigoriev I.V."/>
            <person name="Debuchy R."/>
            <person name="Gladieux P."/>
            <person name="Hiltunen Thoren M."/>
            <person name="Johannesson H."/>
        </authorList>
    </citation>
    <scope>NUCLEOTIDE SEQUENCE</scope>
    <source>
        <strain evidence="5">SMH4131-1</strain>
    </source>
</reference>
<proteinExistence type="inferred from homology"/>
<evidence type="ECO:0000256" key="3">
    <source>
        <dbReference type="SAM" id="MobiDB-lite"/>
    </source>
</evidence>
<evidence type="ECO:0000313" key="6">
    <source>
        <dbReference type="Proteomes" id="UP001286456"/>
    </source>
</evidence>
<comment type="caution">
    <text evidence="5">The sequence shown here is derived from an EMBL/GenBank/DDBJ whole genome shotgun (WGS) entry which is preliminary data.</text>
</comment>
<feature type="compositionally biased region" description="Basic residues" evidence="3">
    <location>
        <begin position="235"/>
        <end position="245"/>
    </location>
</feature>
<accession>A0AAE0ILZ7</accession>
<dbReference type="Pfam" id="PF15477">
    <property type="entry name" value="SMAP"/>
    <property type="match status" value="1"/>
</dbReference>
<organism evidence="5 6">
    <name type="scientific">Cercophora scortea</name>
    <dbReference type="NCBI Taxonomy" id="314031"/>
    <lineage>
        <taxon>Eukaryota</taxon>
        <taxon>Fungi</taxon>
        <taxon>Dikarya</taxon>
        <taxon>Ascomycota</taxon>
        <taxon>Pezizomycotina</taxon>
        <taxon>Sordariomycetes</taxon>
        <taxon>Sordariomycetidae</taxon>
        <taxon>Sordariales</taxon>
        <taxon>Lasiosphaeriaceae</taxon>
        <taxon>Cercophora</taxon>
    </lineage>
</organism>
<evidence type="ECO:0000259" key="4">
    <source>
        <dbReference type="Pfam" id="PF15477"/>
    </source>
</evidence>
<dbReference type="PANTHER" id="PTHR22175:SF0">
    <property type="entry name" value="SMALL ACIDIC PROTEIN"/>
    <property type="match status" value="1"/>
</dbReference>